<accession>A0A919JKE7</accession>
<evidence type="ECO:0000313" key="2">
    <source>
        <dbReference type="EMBL" id="GIE50965.1"/>
    </source>
</evidence>
<feature type="region of interest" description="Disordered" evidence="1">
    <location>
        <begin position="90"/>
        <end position="125"/>
    </location>
</feature>
<dbReference type="AlphaFoldDB" id="A0A919JKE7"/>
<evidence type="ECO:0000313" key="3">
    <source>
        <dbReference type="Proteomes" id="UP000647172"/>
    </source>
</evidence>
<feature type="region of interest" description="Disordered" evidence="1">
    <location>
        <begin position="162"/>
        <end position="367"/>
    </location>
</feature>
<proteinExistence type="predicted"/>
<name>A0A919JKE7_9ACTN</name>
<feature type="compositionally biased region" description="Polar residues" evidence="1">
    <location>
        <begin position="197"/>
        <end position="243"/>
    </location>
</feature>
<evidence type="ECO:0000256" key="1">
    <source>
        <dbReference type="SAM" id="MobiDB-lite"/>
    </source>
</evidence>
<feature type="compositionally biased region" description="Low complexity" evidence="1">
    <location>
        <begin position="176"/>
        <end position="189"/>
    </location>
</feature>
<sequence length="475" mass="47115">MTAGRLGLRADALGNLDLTLLDRDFAGLLLIRRGGRHVLLTVRGEAWRQVEFGGRWTVSTAPAGAAVGVTGRNARGERWETTMDGRVVGWRASGTDGSDRGTGRMANGDGGGVDEFGRPVTVSSSGGRTVVITHVDGARTRTEVTTETPTGSRSVWNTVDDASGKVVSSGERTVDKTTGTTTVTATADDGAGGTVTQSKTESGNTTSRETVQTDANGQTVSSERSVTVKQDGVESTTTSTVDASGQIVIRTETKGPDGAITGHVTIVDPNGDVVLDEPISVPPPAGDDGNGDDGNGGGDDGNGDGNGDGDGDGDGGGGDGGGDGGDGDGGGGDGEDDDDDEGGGRPGRRPGHGGGPGLPGGPVGWVLDDLGVSTGSGEDFGEGLPGVVGERLRRIVLTAAGADDDGGTGDAAGGWALTGTATVDLRMPAPPGAVDDWGDRPNPRALTALAGALLAQTAAVGAAGAALQSLARTVR</sequence>
<reference evidence="2" key="1">
    <citation type="submission" date="2021-01" db="EMBL/GenBank/DDBJ databases">
        <title>Whole genome shotgun sequence of Actinoplanes nipponensis NBRC 14063.</title>
        <authorList>
            <person name="Komaki H."/>
            <person name="Tamura T."/>
        </authorList>
    </citation>
    <scope>NUCLEOTIDE SEQUENCE</scope>
    <source>
        <strain evidence="2">NBRC 14063</strain>
    </source>
</reference>
<dbReference type="EMBL" id="BOMQ01000053">
    <property type="protein sequence ID" value="GIE50965.1"/>
    <property type="molecule type" value="Genomic_DNA"/>
</dbReference>
<keyword evidence="3" id="KW-1185">Reference proteome</keyword>
<comment type="caution">
    <text evidence="2">The sequence shown here is derived from an EMBL/GenBank/DDBJ whole genome shotgun (WGS) entry which is preliminary data.</text>
</comment>
<protein>
    <submittedName>
        <fullName evidence="2">Uncharacterized protein</fullName>
    </submittedName>
</protein>
<gene>
    <name evidence="2" type="ORF">Ani05nite_44990</name>
</gene>
<dbReference type="RefSeq" id="WP_203771072.1">
    <property type="nucleotide sequence ID" value="NZ_BOMQ01000053.1"/>
</dbReference>
<feature type="compositionally biased region" description="Gly residues" evidence="1">
    <location>
        <begin position="352"/>
        <end position="363"/>
    </location>
</feature>
<organism evidence="2 3">
    <name type="scientific">Actinoplanes nipponensis</name>
    <dbReference type="NCBI Taxonomy" id="135950"/>
    <lineage>
        <taxon>Bacteria</taxon>
        <taxon>Bacillati</taxon>
        <taxon>Actinomycetota</taxon>
        <taxon>Actinomycetes</taxon>
        <taxon>Micromonosporales</taxon>
        <taxon>Micromonosporaceae</taxon>
        <taxon>Actinoplanes</taxon>
    </lineage>
</organism>
<dbReference type="Proteomes" id="UP000647172">
    <property type="component" value="Unassembled WGS sequence"/>
</dbReference>
<feature type="compositionally biased region" description="Gly residues" evidence="1">
    <location>
        <begin position="292"/>
        <end position="306"/>
    </location>
</feature>
<feature type="compositionally biased region" description="Gly residues" evidence="1">
    <location>
        <begin position="314"/>
        <end position="332"/>
    </location>
</feature>